<dbReference type="Ensembl" id="ENSAZOT00000012884.1">
    <property type="protein sequence ID" value="ENSAZOP00000012054.1"/>
    <property type="gene ID" value="ENSAZOG00000007741.1"/>
</dbReference>
<evidence type="ECO:0000256" key="1">
    <source>
        <dbReference type="SAM" id="MobiDB-lite"/>
    </source>
</evidence>
<dbReference type="AlphaFoldDB" id="A0A8B9ZSQ1"/>
<evidence type="ECO:0000313" key="2">
    <source>
        <dbReference type="Ensembl" id="ENSAZOP00000012054.1"/>
    </source>
</evidence>
<proteinExistence type="predicted"/>
<dbReference type="Proteomes" id="UP000694549">
    <property type="component" value="Unplaced"/>
</dbReference>
<sequence>MCSRGGKEGGRGGLEGVSGWGWAPPGWLWAPPCRGLCGFQLLQSLLRQRASGLGLSIHLERVRAGWEDPAPVRGSTHGTPGSTHVKPPQGEALQRVLGCSLDPQCPSAQTPMMASPRPQPAPSTVPHGHTGAGGAQDPSERWESAAGTGGGVPSVPGAGDRLEGLWGASSGSLPRACSRSVALVWGRCLAPPWDPMAGGAQCGTARWGPHGDTCGGVSLPILLSS</sequence>
<keyword evidence="3" id="KW-1185">Reference proteome</keyword>
<protein>
    <submittedName>
        <fullName evidence="2">Uncharacterized protein</fullName>
    </submittedName>
</protein>
<reference evidence="2" key="1">
    <citation type="submission" date="2025-08" db="UniProtKB">
        <authorList>
            <consortium name="Ensembl"/>
        </authorList>
    </citation>
    <scope>IDENTIFICATION</scope>
</reference>
<accession>A0A8B9ZSQ1</accession>
<evidence type="ECO:0000313" key="3">
    <source>
        <dbReference type="Proteomes" id="UP000694549"/>
    </source>
</evidence>
<name>A0A8B9ZSQ1_9AVES</name>
<feature type="region of interest" description="Disordered" evidence="1">
    <location>
        <begin position="68"/>
        <end position="88"/>
    </location>
</feature>
<reference evidence="2" key="2">
    <citation type="submission" date="2025-09" db="UniProtKB">
        <authorList>
            <consortium name="Ensembl"/>
        </authorList>
    </citation>
    <scope>IDENTIFICATION</scope>
</reference>
<feature type="region of interest" description="Disordered" evidence="1">
    <location>
        <begin position="106"/>
        <end position="158"/>
    </location>
</feature>
<organism evidence="2 3">
    <name type="scientific">Anas zonorhyncha</name>
    <name type="common">Eastern spot-billed duck</name>
    <dbReference type="NCBI Taxonomy" id="75864"/>
    <lineage>
        <taxon>Eukaryota</taxon>
        <taxon>Metazoa</taxon>
        <taxon>Chordata</taxon>
        <taxon>Craniata</taxon>
        <taxon>Vertebrata</taxon>
        <taxon>Euteleostomi</taxon>
        <taxon>Archelosauria</taxon>
        <taxon>Archosauria</taxon>
        <taxon>Dinosauria</taxon>
        <taxon>Saurischia</taxon>
        <taxon>Theropoda</taxon>
        <taxon>Coelurosauria</taxon>
        <taxon>Aves</taxon>
        <taxon>Neognathae</taxon>
        <taxon>Galloanserae</taxon>
        <taxon>Anseriformes</taxon>
        <taxon>Anatidae</taxon>
        <taxon>Anatinae</taxon>
        <taxon>Anas</taxon>
    </lineage>
</organism>